<dbReference type="Proteomes" id="UP000473699">
    <property type="component" value="Unassembled WGS sequence"/>
</dbReference>
<gene>
    <name evidence="2" type="ORF">FYJ74_07155</name>
</gene>
<feature type="domain" description="Beta-lactamase-related" evidence="1">
    <location>
        <begin position="15"/>
        <end position="361"/>
    </location>
</feature>
<dbReference type="SUPFAM" id="SSF56601">
    <property type="entry name" value="beta-lactamase/transpeptidase-like"/>
    <property type="match status" value="1"/>
</dbReference>
<dbReference type="AlphaFoldDB" id="A0A6L5YDW7"/>
<comment type="caution">
    <text evidence="2">The sequence shown here is derived from an EMBL/GenBank/DDBJ whole genome shotgun (WGS) entry which is preliminary data.</text>
</comment>
<accession>A0A6L5YDW7</accession>
<sequence length="466" mass="51151">MTDLFRTKEPAFCDYAEQIMAAHRARGVAVAVVDRRGTDYQKFFGFRDAARRLPVGENTIFGLASVTKSFTALALMQLAEQGLVDLRAPVSAYCPEFKNAGQVPVSAAHFLSHSGGYFPMPRALLPDLLKKLGIDPRLRETAYDDRVAQAAVEQVARGLDAPAPRLGRPGEYMSYCNDGYGILSDIVRRRGGEGSYARYVERRILGPLGMSRSTCEFLRPSEDADTSLLYSDDLGVSEGDRDFYRSAFVLNGGGAMKSTLADLKKYLRMYLNGGRGEAGAIVSERSVRDMVRPRVPAKHHQFYGYGLSVGFMRDLTVYRHGGSLPGVSSHIAWSPELDRGAIVLCNTQNVPVSLIADALLRVAAGWEPQPEDLWTDCPWEPEVIEAACGRYRSGEGAEVVIEKDGRGLSVLNDGKPMSVRMVRGHMALLRSGFAVSELRPFFNTDGSVWGARLNDRIVPKVGEADL</sequence>
<organism evidence="2 3">
    <name type="scientific">Pyramidobacter porci</name>
    <dbReference type="NCBI Taxonomy" id="2605789"/>
    <lineage>
        <taxon>Bacteria</taxon>
        <taxon>Thermotogati</taxon>
        <taxon>Synergistota</taxon>
        <taxon>Synergistia</taxon>
        <taxon>Synergistales</taxon>
        <taxon>Dethiosulfovibrionaceae</taxon>
        <taxon>Pyramidobacter</taxon>
    </lineage>
</organism>
<proteinExistence type="predicted"/>
<dbReference type="Pfam" id="PF00144">
    <property type="entry name" value="Beta-lactamase"/>
    <property type="match status" value="1"/>
</dbReference>
<evidence type="ECO:0000259" key="1">
    <source>
        <dbReference type="Pfam" id="PF00144"/>
    </source>
</evidence>
<dbReference type="EMBL" id="VUNH01000007">
    <property type="protein sequence ID" value="MST55807.1"/>
    <property type="molecule type" value="Genomic_DNA"/>
</dbReference>
<reference evidence="2 3" key="1">
    <citation type="submission" date="2019-08" db="EMBL/GenBank/DDBJ databases">
        <title>In-depth cultivation of the pig gut microbiome towards novel bacterial diversity and tailored functional studies.</title>
        <authorList>
            <person name="Wylensek D."/>
            <person name="Hitch T.C.A."/>
            <person name="Clavel T."/>
        </authorList>
    </citation>
    <scope>NUCLEOTIDE SEQUENCE [LARGE SCALE GENOMIC DNA]</scope>
    <source>
        <strain evidence="2 3">SM-530-WT-4B</strain>
    </source>
</reference>
<keyword evidence="3" id="KW-1185">Reference proteome</keyword>
<dbReference type="InterPro" id="IPR050491">
    <property type="entry name" value="AmpC-like"/>
</dbReference>
<name>A0A6L5YDW7_9BACT</name>
<dbReference type="PANTHER" id="PTHR46825:SF9">
    <property type="entry name" value="BETA-LACTAMASE-RELATED DOMAIN-CONTAINING PROTEIN"/>
    <property type="match status" value="1"/>
</dbReference>
<dbReference type="RefSeq" id="WP_154528903.1">
    <property type="nucleotide sequence ID" value="NZ_VUNH01000007.1"/>
</dbReference>
<evidence type="ECO:0000313" key="3">
    <source>
        <dbReference type="Proteomes" id="UP000473699"/>
    </source>
</evidence>
<protein>
    <submittedName>
        <fullName evidence="2">Beta-lactamase family protein</fullName>
    </submittedName>
</protein>
<dbReference type="InterPro" id="IPR012338">
    <property type="entry name" value="Beta-lactam/transpept-like"/>
</dbReference>
<dbReference type="Gene3D" id="3.40.710.10">
    <property type="entry name" value="DD-peptidase/beta-lactamase superfamily"/>
    <property type="match status" value="1"/>
</dbReference>
<dbReference type="PANTHER" id="PTHR46825">
    <property type="entry name" value="D-ALANYL-D-ALANINE-CARBOXYPEPTIDASE/ENDOPEPTIDASE AMPH"/>
    <property type="match status" value="1"/>
</dbReference>
<dbReference type="InterPro" id="IPR001466">
    <property type="entry name" value="Beta-lactam-related"/>
</dbReference>
<evidence type="ECO:0000313" key="2">
    <source>
        <dbReference type="EMBL" id="MST55807.1"/>
    </source>
</evidence>